<evidence type="ECO:0000313" key="1">
    <source>
        <dbReference type="EMBL" id="MCC2150370.1"/>
    </source>
</evidence>
<dbReference type="PANTHER" id="PTHR18901:SF38">
    <property type="entry name" value="PSEUDOURIDINE-5'-PHOSPHATASE"/>
    <property type="match status" value="1"/>
</dbReference>
<sequence length="214" mass="24465">MIRKKGAIFDMDGTLLDSMWVWRQIDVDFLGRRGFEVPSDYLEMITPMGYCRAAEYTIERFGLNEKPEDLIQEWHGMAAEAYAKKVELKSHAKEYLLKLKKTGTRIAAATSSAYELIAPCLERNGVLECFDAFVTTMEVPHGKDFPDVYLEAAKRLKLSPEECLVYEDIYKGICAAKSAGFKVVAMREEASIDDQEKIRQASDYYIKDFVELLK</sequence>
<accession>A0ABS8EYT8</accession>
<organism evidence="1 2">
    <name type="scientific">Hominisplanchenecus faecis</name>
    <dbReference type="NCBI Taxonomy" id="2885351"/>
    <lineage>
        <taxon>Bacteria</taxon>
        <taxon>Bacillati</taxon>
        <taxon>Bacillota</taxon>
        <taxon>Clostridia</taxon>
        <taxon>Lachnospirales</taxon>
        <taxon>Lachnospiraceae</taxon>
        <taxon>Hominisplanchenecus</taxon>
    </lineage>
</organism>
<comment type="caution">
    <text evidence="1">The sequence shown here is derived from an EMBL/GenBank/DDBJ whole genome shotgun (WGS) entry which is preliminary data.</text>
</comment>
<dbReference type="Pfam" id="PF13419">
    <property type="entry name" value="HAD_2"/>
    <property type="match status" value="1"/>
</dbReference>
<dbReference type="InterPro" id="IPR006439">
    <property type="entry name" value="HAD-SF_hydro_IA"/>
</dbReference>
<name>A0ABS8EYT8_9FIRM</name>
<protein>
    <submittedName>
        <fullName evidence="1">HAD family phosphatase</fullName>
    </submittedName>
</protein>
<dbReference type="PANTHER" id="PTHR18901">
    <property type="entry name" value="2-DEOXYGLUCOSE-6-PHOSPHATE PHOSPHATASE 2"/>
    <property type="match status" value="1"/>
</dbReference>
<dbReference type="Proteomes" id="UP001299235">
    <property type="component" value="Unassembled WGS sequence"/>
</dbReference>
<dbReference type="SFLD" id="SFLDS00003">
    <property type="entry name" value="Haloacid_Dehalogenase"/>
    <property type="match status" value="1"/>
</dbReference>
<dbReference type="Gene3D" id="3.40.50.1000">
    <property type="entry name" value="HAD superfamily/HAD-like"/>
    <property type="match status" value="1"/>
</dbReference>
<reference evidence="1 2" key="1">
    <citation type="submission" date="2021-10" db="EMBL/GenBank/DDBJ databases">
        <title>Anaerobic single-cell dispensing facilitates the cultivation of human gut bacteria.</title>
        <authorList>
            <person name="Afrizal A."/>
        </authorList>
    </citation>
    <scope>NUCLEOTIDE SEQUENCE [LARGE SCALE GENOMIC DNA]</scope>
    <source>
        <strain evidence="1 2">CLA-AA-H246</strain>
    </source>
</reference>
<dbReference type="CDD" id="cd07505">
    <property type="entry name" value="HAD_BPGM-like"/>
    <property type="match status" value="1"/>
</dbReference>
<keyword evidence="2" id="KW-1185">Reference proteome</keyword>
<dbReference type="NCBIfam" id="TIGR01509">
    <property type="entry name" value="HAD-SF-IA-v3"/>
    <property type="match status" value="1"/>
</dbReference>
<dbReference type="InterPro" id="IPR041492">
    <property type="entry name" value="HAD_2"/>
</dbReference>
<dbReference type="RefSeq" id="WP_248836086.1">
    <property type="nucleotide sequence ID" value="NZ_JAJEQE010000073.1"/>
</dbReference>
<dbReference type="SFLD" id="SFLDG01129">
    <property type="entry name" value="C1.5:_HAD__Beta-PGM__Phosphata"/>
    <property type="match status" value="1"/>
</dbReference>
<gene>
    <name evidence="1" type="ORF">LKD42_14160</name>
</gene>
<dbReference type="Gene3D" id="1.10.150.240">
    <property type="entry name" value="Putative phosphatase, domain 2"/>
    <property type="match status" value="1"/>
</dbReference>
<dbReference type="InterPro" id="IPR036412">
    <property type="entry name" value="HAD-like_sf"/>
</dbReference>
<dbReference type="PRINTS" id="PR00413">
    <property type="entry name" value="HADHALOGNASE"/>
</dbReference>
<proteinExistence type="predicted"/>
<dbReference type="InterPro" id="IPR023198">
    <property type="entry name" value="PGP-like_dom2"/>
</dbReference>
<dbReference type="EMBL" id="JAJEQE010000073">
    <property type="protein sequence ID" value="MCC2150370.1"/>
    <property type="molecule type" value="Genomic_DNA"/>
</dbReference>
<dbReference type="InterPro" id="IPR023214">
    <property type="entry name" value="HAD_sf"/>
</dbReference>
<evidence type="ECO:0000313" key="2">
    <source>
        <dbReference type="Proteomes" id="UP001299235"/>
    </source>
</evidence>
<dbReference type="SUPFAM" id="SSF56784">
    <property type="entry name" value="HAD-like"/>
    <property type="match status" value="1"/>
</dbReference>